<comment type="caution">
    <text evidence="7">The sequence shown here is derived from an EMBL/GenBank/DDBJ whole genome shotgun (WGS) entry which is preliminary data.</text>
</comment>
<proteinExistence type="predicted"/>
<evidence type="ECO:0000313" key="7">
    <source>
        <dbReference type="EMBL" id="MBC5679878.1"/>
    </source>
</evidence>
<comment type="subcellular location">
    <subcellularLocation>
        <location evidence="1">Cell membrane</location>
        <topology evidence="1">Multi-pass membrane protein</topology>
    </subcellularLocation>
</comment>
<feature type="transmembrane region" description="Helical" evidence="6">
    <location>
        <begin position="354"/>
        <end position="375"/>
    </location>
</feature>
<keyword evidence="3 6" id="KW-0812">Transmembrane</keyword>
<feature type="transmembrane region" description="Helical" evidence="6">
    <location>
        <begin position="439"/>
        <end position="462"/>
    </location>
</feature>
<feature type="transmembrane region" description="Helical" evidence="6">
    <location>
        <begin position="316"/>
        <end position="334"/>
    </location>
</feature>
<feature type="transmembrane region" description="Helical" evidence="6">
    <location>
        <begin position="183"/>
        <end position="205"/>
    </location>
</feature>
<feature type="transmembrane region" description="Helical" evidence="6">
    <location>
        <begin position="407"/>
        <end position="427"/>
    </location>
</feature>
<keyword evidence="8" id="KW-1185">Reference proteome</keyword>
<dbReference type="InterPro" id="IPR002797">
    <property type="entry name" value="Polysacc_synth"/>
</dbReference>
<feature type="transmembrane region" description="Helical" evidence="6">
    <location>
        <begin position="153"/>
        <end position="171"/>
    </location>
</feature>
<keyword evidence="2" id="KW-1003">Cell membrane</keyword>
<feature type="transmembrane region" description="Helical" evidence="6">
    <location>
        <begin position="237"/>
        <end position="259"/>
    </location>
</feature>
<feature type="transmembrane region" description="Helical" evidence="6">
    <location>
        <begin position="77"/>
        <end position="99"/>
    </location>
</feature>
<dbReference type="PANTHER" id="PTHR30250:SF24">
    <property type="entry name" value="STAGE V SPORULATION PROTEIN B"/>
    <property type="match status" value="1"/>
</dbReference>
<feature type="transmembrane region" description="Helical" evidence="6">
    <location>
        <begin position="468"/>
        <end position="490"/>
    </location>
</feature>
<evidence type="ECO:0000256" key="4">
    <source>
        <dbReference type="ARBA" id="ARBA00022989"/>
    </source>
</evidence>
<feature type="transmembrane region" description="Helical" evidence="6">
    <location>
        <begin position="119"/>
        <end position="141"/>
    </location>
</feature>
<evidence type="ECO:0000256" key="5">
    <source>
        <dbReference type="ARBA" id="ARBA00023136"/>
    </source>
</evidence>
<dbReference type="RefSeq" id="WP_186836098.1">
    <property type="nucleotide sequence ID" value="NZ_JACOPD010000002.1"/>
</dbReference>
<evidence type="ECO:0000256" key="6">
    <source>
        <dbReference type="SAM" id="Phobius"/>
    </source>
</evidence>
<dbReference type="InterPro" id="IPR024923">
    <property type="entry name" value="PG_synth_SpoVB"/>
</dbReference>
<name>A0ABR7FYK2_9FIRM</name>
<organism evidence="7 8">
    <name type="scientific">Lachnospira hominis</name>
    <name type="common">ex Liu et al. 2021</name>
    <dbReference type="NCBI Taxonomy" id="2763051"/>
    <lineage>
        <taxon>Bacteria</taxon>
        <taxon>Bacillati</taxon>
        <taxon>Bacillota</taxon>
        <taxon>Clostridia</taxon>
        <taxon>Lachnospirales</taxon>
        <taxon>Lachnospiraceae</taxon>
        <taxon>Lachnospira</taxon>
    </lineage>
</organism>
<evidence type="ECO:0000256" key="3">
    <source>
        <dbReference type="ARBA" id="ARBA00022692"/>
    </source>
</evidence>
<keyword evidence="5 6" id="KW-0472">Membrane</keyword>
<dbReference type="InterPro" id="IPR050833">
    <property type="entry name" value="Poly_Biosynth_Transport"/>
</dbReference>
<reference evidence="7 8" key="1">
    <citation type="submission" date="2020-08" db="EMBL/GenBank/DDBJ databases">
        <title>Genome public.</title>
        <authorList>
            <person name="Liu C."/>
            <person name="Sun Q."/>
        </authorList>
    </citation>
    <scope>NUCLEOTIDE SEQUENCE [LARGE SCALE GENOMIC DNA]</scope>
    <source>
        <strain evidence="7 8">NSJ-43</strain>
    </source>
</reference>
<gene>
    <name evidence="7" type="ORF">H8S01_02745</name>
</gene>
<dbReference type="PANTHER" id="PTHR30250">
    <property type="entry name" value="PST FAMILY PREDICTED COLANIC ACID TRANSPORTER"/>
    <property type="match status" value="1"/>
</dbReference>
<feature type="transmembrane region" description="Helical" evidence="6">
    <location>
        <begin position="382"/>
        <end position="401"/>
    </location>
</feature>
<dbReference type="Proteomes" id="UP000628463">
    <property type="component" value="Unassembled WGS sequence"/>
</dbReference>
<protein>
    <submittedName>
        <fullName evidence="7">Oligosaccharide flippase family protein</fullName>
    </submittedName>
</protein>
<dbReference type="Pfam" id="PF01943">
    <property type="entry name" value="Polysacc_synt"/>
    <property type="match status" value="1"/>
</dbReference>
<feature type="transmembrane region" description="Helical" evidence="6">
    <location>
        <begin position="265"/>
        <end position="295"/>
    </location>
</feature>
<evidence type="ECO:0000313" key="8">
    <source>
        <dbReference type="Proteomes" id="UP000628463"/>
    </source>
</evidence>
<dbReference type="PIRSF" id="PIRSF038958">
    <property type="entry name" value="PG_synth_SpoVB"/>
    <property type="match status" value="1"/>
</dbReference>
<evidence type="ECO:0000256" key="1">
    <source>
        <dbReference type="ARBA" id="ARBA00004651"/>
    </source>
</evidence>
<accession>A0ABR7FYK2</accession>
<evidence type="ECO:0000256" key="2">
    <source>
        <dbReference type="ARBA" id="ARBA00022475"/>
    </source>
</evidence>
<feature type="transmembrane region" description="Helical" evidence="6">
    <location>
        <begin position="12"/>
        <end position="31"/>
    </location>
</feature>
<feature type="transmembrane region" description="Helical" evidence="6">
    <location>
        <begin position="43"/>
        <end position="65"/>
    </location>
</feature>
<keyword evidence="4 6" id="KW-1133">Transmembrane helix</keyword>
<sequence length="498" mass="55313">MKKFNNVIKGTLILTTAGILSKILGFFYRIYLSRCIGAAGMGLFQIVMPAAGIVFAICSSGIQTAISKFCCDKKNDFLWLISGLLLSIPTSLILTFIVYTNADFIATRFILNEACSSLLKILSLSFPFAAFHNCINGFYFAKKKTAIPAFSQLFEQIIRFCAVYIYVTIYASDGNASVLCAIYSNLFGEIASFLYCTCAIFYTFIKSKYNNTHKKSSLMSKIREMFKFSFPLTANRLLMHIFQSAEAVLVPAQLIVYGLSKSDSVSIYGILTGMAMPLILFPTALTNSLAVMLLPAVSELNLENNNKSIKSTINKCITFCISTGVLSTAIFIFYGSYAGAIVFNQPEVRNYVCILAWLCPFIYLTVTMGSILNGLGETMATCIQNISGIIVRLIFLVILVPKYGITMYMAGLLCSQILVCICHYIKLSRMLHIRMNAHGWFLIPGFFSLLSTGISLIFYKYISRLVSGLIPLFGGAVTACIIYIFLYATFYPYRNKPH</sequence>
<dbReference type="EMBL" id="JACOPD010000002">
    <property type="protein sequence ID" value="MBC5679878.1"/>
    <property type="molecule type" value="Genomic_DNA"/>
</dbReference>